<evidence type="ECO:0000313" key="2">
    <source>
        <dbReference type="Proteomes" id="UP000007753"/>
    </source>
</evidence>
<gene>
    <name evidence="1" type="ordered locus">SJA_C1-30430</name>
</gene>
<dbReference type="HOGENOM" id="CLU_2652609_0_0_5"/>
<dbReference type="KEGG" id="sjp:SJA_C1-30430"/>
<dbReference type="Proteomes" id="UP000007753">
    <property type="component" value="Chromosome 1"/>
</dbReference>
<dbReference type="STRING" id="452662.SJA_C1-30430"/>
<dbReference type="EMBL" id="AP010803">
    <property type="protein sequence ID" value="BAI97877.1"/>
    <property type="molecule type" value="Genomic_DNA"/>
</dbReference>
<keyword evidence="2" id="KW-1185">Reference proteome</keyword>
<evidence type="ECO:0000313" key="1">
    <source>
        <dbReference type="EMBL" id="BAI97877.1"/>
    </source>
</evidence>
<name>D4Z5J5_SPHIU</name>
<organism evidence="1 2">
    <name type="scientific">Sphingobium indicum (strain DSM 16413 / CCM 7287 / MTCC 6362 / UT26 / NBRC 101211 / UT26S)</name>
    <name type="common">Sphingobium japonicum</name>
    <dbReference type="NCBI Taxonomy" id="452662"/>
    <lineage>
        <taxon>Bacteria</taxon>
        <taxon>Pseudomonadati</taxon>
        <taxon>Pseudomonadota</taxon>
        <taxon>Alphaproteobacteria</taxon>
        <taxon>Sphingomonadales</taxon>
        <taxon>Sphingomonadaceae</taxon>
        <taxon>Sphingobium</taxon>
    </lineage>
</organism>
<reference evidence="1 2" key="1">
    <citation type="journal article" date="2010" name="J. Bacteriol.">
        <title>Complete genome sequence of the representative gamma-hexachlorocyclohexane-degrading bacterium Sphingobium japonicum UT26.</title>
        <authorList>
            <person name="Nagata Y."/>
            <person name="Ohtsubo Y."/>
            <person name="Endo R."/>
            <person name="Ichikawa N."/>
            <person name="Ankai A."/>
            <person name="Oguchi A."/>
            <person name="Fukui S."/>
            <person name="Fujita N."/>
            <person name="Tsuda M."/>
        </authorList>
    </citation>
    <scope>NUCLEOTIDE SEQUENCE [LARGE SCALE GENOMIC DNA]</scope>
    <source>
        <strain evidence="2">DSM 16413 / CCM 7287 / MTCC 6362 / UT26 / NBRC 101211 / UT26S</strain>
    </source>
</reference>
<dbReference type="AlphaFoldDB" id="D4Z5J5"/>
<sequence>MLAQDLPKSVIRSTFFVTGLPGTTASVAKIVDVGDCFHSGCNLKHGERAHLLPVTSSSSVKNAEGPRDTWFFMNSK</sequence>
<protein>
    <submittedName>
        <fullName evidence="1">Uncharacterized protein</fullName>
    </submittedName>
</protein>
<accession>D4Z5J5</accession>
<proteinExistence type="predicted"/>